<dbReference type="EMBL" id="MCRJ01000137">
    <property type="protein sequence ID" value="ODN68749.1"/>
    <property type="molecule type" value="Genomic_DNA"/>
</dbReference>
<name>A0A1E3GXE1_9HYPH</name>
<feature type="region of interest" description="Disordered" evidence="1">
    <location>
        <begin position="307"/>
        <end position="334"/>
    </location>
</feature>
<comment type="caution">
    <text evidence="3">The sequence shown here is derived from an EMBL/GenBank/DDBJ whole genome shotgun (WGS) entry which is preliminary data.</text>
</comment>
<proteinExistence type="predicted"/>
<keyword evidence="2" id="KW-1133">Transmembrane helix</keyword>
<evidence type="ECO:0000256" key="2">
    <source>
        <dbReference type="SAM" id="Phobius"/>
    </source>
</evidence>
<evidence type="ECO:0000313" key="4">
    <source>
        <dbReference type="Proteomes" id="UP000094622"/>
    </source>
</evidence>
<keyword evidence="2" id="KW-0472">Membrane</keyword>
<sequence length="410" mass="42455">MTRRLLAGIGRRRGAVGRARRTLGALRTGVRAFRTRLAPLGPRIGAGVCARVGAGIGALRAIVAARRTLVALGARRAVGIAGAILIPILVPVAAALAIVAAVVARPFLLATILIAILRPAILTPVLIAVLGTTILIAILATVVAAIAVVVAIVIAAVVPVVALVVAARLILGAVVAAAAAAGLLGRRLAFRIAAVEAVVALAVEVAVAIEVAGEGRPLRIGDDAVIVLGVLEIVLRHHAVAGRRGITRKLGILFRDMQGRSANLHVRTVGIEALGQRVHALAVVVRPAPRTLLAVLSLPHNDPLSLASPISTTDGPLRAGRAPPLRAEERPATGNGKVAARVEVLRSTSFATFTRPSGVCSVSGDPVNTHSPERRSAFTAVARNWPTRLRWSVCPMRRTSPKRRLQPSAT</sequence>
<feature type="transmembrane region" description="Helical" evidence="2">
    <location>
        <begin position="134"/>
        <end position="154"/>
    </location>
</feature>
<gene>
    <name evidence="3" type="ORF">A6302_03943</name>
</gene>
<reference evidence="3 4" key="1">
    <citation type="submission" date="2016-07" db="EMBL/GenBank/DDBJ databases">
        <title>Draft Genome Sequence of Methylobrevis pamukkalensis PK2.</title>
        <authorList>
            <person name="Vasilenko O.V."/>
            <person name="Doronina N.V."/>
            <person name="Shmareva M.N."/>
            <person name="Tarlachkov S.V."/>
            <person name="Mustakhimov I."/>
            <person name="Trotsenko Y.A."/>
        </authorList>
    </citation>
    <scope>NUCLEOTIDE SEQUENCE [LARGE SCALE GENOMIC DNA]</scope>
    <source>
        <strain evidence="3 4">PK2</strain>
    </source>
</reference>
<dbReference type="AlphaFoldDB" id="A0A1E3GXE1"/>
<feature type="transmembrane region" description="Helical" evidence="2">
    <location>
        <begin position="107"/>
        <end position="127"/>
    </location>
</feature>
<feature type="transmembrane region" description="Helical" evidence="2">
    <location>
        <begin position="160"/>
        <end position="181"/>
    </location>
</feature>
<dbReference type="Proteomes" id="UP000094622">
    <property type="component" value="Unassembled WGS sequence"/>
</dbReference>
<accession>A0A1E3GXE1</accession>
<organism evidence="3 4">
    <name type="scientific">Methylobrevis pamukkalensis</name>
    <dbReference type="NCBI Taxonomy" id="1439726"/>
    <lineage>
        <taxon>Bacteria</taxon>
        <taxon>Pseudomonadati</taxon>
        <taxon>Pseudomonadota</taxon>
        <taxon>Alphaproteobacteria</taxon>
        <taxon>Hyphomicrobiales</taxon>
        <taxon>Pleomorphomonadaceae</taxon>
        <taxon>Methylobrevis</taxon>
    </lineage>
</organism>
<keyword evidence="2" id="KW-0812">Transmembrane</keyword>
<protein>
    <submittedName>
        <fullName evidence="3">Uncharacterized protein</fullName>
    </submittedName>
</protein>
<evidence type="ECO:0000256" key="1">
    <source>
        <dbReference type="SAM" id="MobiDB-lite"/>
    </source>
</evidence>
<feature type="transmembrane region" description="Helical" evidence="2">
    <location>
        <begin position="77"/>
        <end position="101"/>
    </location>
</feature>
<keyword evidence="4" id="KW-1185">Reference proteome</keyword>
<evidence type="ECO:0000313" key="3">
    <source>
        <dbReference type="EMBL" id="ODN68749.1"/>
    </source>
</evidence>